<reference evidence="5" key="1">
    <citation type="submission" date="2015-05" db="EMBL/GenBank/DDBJ databases">
        <authorList>
            <person name="Fogelqvist Johan"/>
        </authorList>
    </citation>
    <scope>NUCLEOTIDE SEQUENCE [LARGE SCALE GENOMIC DNA]</scope>
</reference>
<feature type="domain" description="MHD1" evidence="2">
    <location>
        <begin position="516"/>
        <end position="642"/>
    </location>
</feature>
<dbReference type="SUPFAM" id="SSF49562">
    <property type="entry name" value="C2 domain (Calcium/lipid-binding domain, CaLB)"/>
    <property type="match status" value="2"/>
</dbReference>
<dbReference type="Proteomes" id="UP000044602">
    <property type="component" value="Unassembled WGS sequence"/>
</dbReference>
<sequence length="1797" mass="206316">MLPDRHLALFVRLVSHMLRDQGVDRDRPELMKRLDSLEKKLLTHDQNLADVNNQNETKMIEVIVPLSYDVKDMPLVLLIQRVFGRTKTDVQSDIDAHRHAWTEEAALKDIKAYQHRLASNAPGSLRKHDFDTDEAYEEWKKAEATHLSEILFKITTAKPELLKTSSSSLDKPLPGRPMSLYGEDQAYGDLSRALSNPDSATYGSDPSSMISLSSLSLEDAPGGTQTVEEPAYTFIPPNPRSFYKAFLQYCMTYDHLHSDPALPYAPFSPQSIDLLIELSVFWRLPQFTRLIVVIEVASKRFLDGEIDIDQLAETLEIVKETASDHRKAPALQHYPAGLSQIDRQLWTVQDFIVYQQTLQTIHDALLRDLFNQLKECYGQSPPNIASIMKILEDHIEEDPAFAPKQDQLSDFSKQVTEALRQSARDLYHEIVQTKLPEDAESWQFSHVIEMGKLVVQRVAKMQKRYRSMSEIKGVTPLPILVQTMLPIFEQDAEHIIGKAIQTAQAAGCELNIDDGFDLYRELIKLRESHYKYLPGVEFHFDIEGLLQEFVWRWIREAESRMEAGVINAIKLDDFRALGDDGERLPSDAERHSASIADLFQFFSAPVTQIDQLEWRNEEHHARFMTALAHIFATGIEKYCEEVGRIFAADMERLTPQEEAMASRTTQERFMQYAKEAWNNKEKPEPYNFSSKAFVMLNNIEFAKQKLDKLEHTMNVDRCAEIVRVIDGPKQQTRRPNKYNFTVKIVEAEDLKACDPNGFSDPYVVLVDERQKRLHKTRVVRKSLNPRWDESRDITVTAPITIIATVWDDDMFGDHDFVGRTSFKLDPVHFSDYIPREIWLDLDTQGRILVKISMEGERDDIEFQLGKAFRDLKRTEQIMVRKITEKLRDQINTSLSHETLRRLLGGAGIGAQVTSLWKKRTSIMPTVPSKAVIDESLDPLMDYFHANFTIMNQTLTNDTMRSVMLRLWKEVLLAVEALLVPPLSDKPSEQRPLSRFEVDIVYGWLRQLLSFFNAKDEEGNELGVPENDLRSPKWHELASLNFFYFEDTATLIRESERMAASNAQKKRYRSMSEIKGVTPLPILVQTMLPIFEQDAEHIIGKAIQTAQAAGCELDIDDGFDLYRELIKLRESHYKYLPGVEFHFDIEGLLQEFVWRWIREAESRMEAGVINAIKLDDFRALGDDGERLPSDAERHSASIADLFQFFSAPVTQIDQLEWRNEEHHARFMTALAHTFATGIEKYCEEVGRIFAADMERLTPQEEAMASRTTQERFMQYAKEAWNNKEKPEPYNFSSKAFVMLNNIEFAKQKLDKLEHTMNVDRCAEIVRAIDGPKQQTRRPNKYNFTVKIVEAEDLKACDPNGFSDPYVVLVDERQKRLHKTRVVRKSLNPRWDESRDITVTAPITIIATVWDDDMFGDHDFVGRTSFKLDPVHFSDYIPREIWLDLDTQGRILVKISMEGERDDIEFQFGKAFRDLKRTEQIMVRKITEKLRDQINTSLSHETLRRLLGGAGLGAQVTSLWKKRTSIMPTAPSKAVIDESLDPLMDYFHANFTIMNQTLTNDTMRSVMLRLWKEVLLAVEALLVPPLSDKPSEQRPLSRLEVDIVYGWLRQLLAFFNAKDEEGNELGVPENDLRSPKWHELASLNFFYFEDTVTLVRESERMAASNAQKVQKALAQQAGAAPNRLSAPPVMGAPSAAAFGSMGTIKRGKSIMMSRNLGTMRRAKEEKWKEAQAEPSDDMIMRILRMRPEAANYLKERSRQKERQSARTAAMMIVNNSVSQGWAAGGAGGAPYARNNLPRR</sequence>
<dbReference type="InterPro" id="IPR035892">
    <property type="entry name" value="C2_domain_sf"/>
</dbReference>
<protein>
    <recommendedName>
        <fullName evidence="6">C2 domain-containing protein</fullName>
    </recommendedName>
</protein>
<dbReference type="Pfam" id="PF06292">
    <property type="entry name" value="MUN"/>
    <property type="match status" value="2"/>
</dbReference>
<feature type="domain" description="C2" evidence="1">
    <location>
        <begin position="717"/>
        <end position="839"/>
    </location>
</feature>
<dbReference type="InterPro" id="IPR014770">
    <property type="entry name" value="Munc13_1"/>
</dbReference>
<accession>A0A0G4N663</accession>
<evidence type="ECO:0000259" key="3">
    <source>
        <dbReference type="PROSITE" id="PS51259"/>
    </source>
</evidence>
<dbReference type="InterPro" id="IPR052811">
    <property type="entry name" value="Glucose_resp_signaling"/>
</dbReference>
<keyword evidence="5" id="KW-1185">Reference proteome</keyword>
<dbReference type="PROSITE" id="PS51258">
    <property type="entry name" value="MHD1"/>
    <property type="match status" value="2"/>
</dbReference>
<evidence type="ECO:0008006" key="6">
    <source>
        <dbReference type="Google" id="ProtNLM"/>
    </source>
</evidence>
<feature type="domain" description="MHD2" evidence="3">
    <location>
        <begin position="1535"/>
        <end position="1656"/>
    </location>
</feature>
<dbReference type="InterPro" id="IPR010439">
    <property type="entry name" value="MUN_dom"/>
</dbReference>
<dbReference type="PROSITE" id="PS50004">
    <property type="entry name" value="C2"/>
    <property type="match status" value="2"/>
</dbReference>
<dbReference type="STRING" id="100787.A0A0G4N663"/>
<dbReference type="PANTHER" id="PTHR47263">
    <property type="entry name" value="ADENYLATE CYCLASE ACTIVATION PROTEIN GIT1"/>
    <property type="match status" value="1"/>
</dbReference>
<evidence type="ECO:0000259" key="2">
    <source>
        <dbReference type="PROSITE" id="PS51258"/>
    </source>
</evidence>
<proteinExistence type="predicted"/>
<dbReference type="PANTHER" id="PTHR47263:SF1">
    <property type="entry name" value="C2 DOMAIN PROTEIN (AFU_ORTHOLOGUE AFUA_7G02350)"/>
    <property type="match status" value="1"/>
</dbReference>
<evidence type="ECO:0000313" key="4">
    <source>
        <dbReference type="EMBL" id="CRK41938.1"/>
    </source>
</evidence>
<feature type="domain" description="MHD1" evidence="2">
    <location>
        <begin position="1118"/>
        <end position="1244"/>
    </location>
</feature>
<dbReference type="InterPro" id="IPR014772">
    <property type="entry name" value="Munc13_dom-2"/>
</dbReference>
<dbReference type="Gene3D" id="2.60.40.150">
    <property type="entry name" value="C2 domain"/>
    <property type="match status" value="2"/>
</dbReference>
<dbReference type="SMART" id="SM00239">
    <property type="entry name" value="C2"/>
    <property type="match status" value="2"/>
</dbReference>
<name>A0A0G4N663_VERLO</name>
<feature type="domain" description="MHD2" evidence="3">
    <location>
        <begin position="933"/>
        <end position="1054"/>
    </location>
</feature>
<dbReference type="EMBL" id="CVQH01027194">
    <property type="protein sequence ID" value="CRK41938.1"/>
    <property type="molecule type" value="Genomic_DNA"/>
</dbReference>
<gene>
    <name evidence="4" type="ORF">BN1708_008604</name>
</gene>
<dbReference type="InterPro" id="IPR000008">
    <property type="entry name" value="C2_dom"/>
</dbReference>
<evidence type="ECO:0000313" key="5">
    <source>
        <dbReference type="Proteomes" id="UP000044602"/>
    </source>
</evidence>
<feature type="domain" description="C2" evidence="1">
    <location>
        <begin position="1319"/>
        <end position="1441"/>
    </location>
</feature>
<dbReference type="PROSITE" id="PS51259">
    <property type="entry name" value="MHD2"/>
    <property type="match status" value="2"/>
</dbReference>
<organism evidence="4 5">
    <name type="scientific">Verticillium longisporum</name>
    <name type="common">Verticillium dahliae var. longisporum</name>
    <dbReference type="NCBI Taxonomy" id="100787"/>
    <lineage>
        <taxon>Eukaryota</taxon>
        <taxon>Fungi</taxon>
        <taxon>Dikarya</taxon>
        <taxon>Ascomycota</taxon>
        <taxon>Pezizomycotina</taxon>
        <taxon>Sordariomycetes</taxon>
        <taxon>Hypocreomycetidae</taxon>
        <taxon>Glomerellales</taxon>
        <taxon>Plectosphaerellaceae</taxon>
        <taxon>Verticillium</taxon>
    </lineage>
</organism>
<dbReference type="CDD" id="cd04043">
    <property type="entry name" value="C2_Munc13_fungal"/>
    <property type="match status" value="2"/>
</dbReference>
<dbReference type="Gene3D" id="1.10.357.50">
    <property type="match status" value="2"/>
</dbReference>
<dbReference type="Gene3D" id="1.20.58.1100">
    <property type="match status" value="2"/>
</dbReference>
<evidence type="ECO:0000259" key="1">
    <source>
        <dbReference type="PROSITE" id="PS50004"/>
    </source>
</evidence>
<dbReference type="Pfam" id="PF00168">
    <property type="entry name" value="C2"/>
    <property type="match status" value="2"/>
</dbReference>